<keyword evidence="2" id="KW-0472">Membrane</keyword>
<accession>A0A264W274</accession>
<feature type="region of interest" description="Disordered" evidence="1">
    <location>
        <begin position="1"/>
        <end position="23"/>
    </location>
</feature>
<dbReference type="EMBL" id="NOKQ01000220">
    <property type="protein sequence ID" value="OZS77654.1"/>
    <property type="molecule type" value="Genomic_DNA"/>
</dbReference>
<feature type="transmembrane region" description="Helical" evidence="2">
    <location>
        <begin position="39"/>
        <end position="56"/>
    </location>
</feature>
<evidence type="ECO:0000313" key="3">
    <source>
        <dbReference type="EMBL" id="OZS77654.1"/>
    </source>
</evidence>
<gene>
    <name evidence="3" type="ORF">CF394_10620</name>
</gene>
<dbReference type="InterPro" id="IPR025324">
    <property type="entry name" value="DUF4230"/>
</dbReference>
<dbReference type="RefSeq" id="WP_094943554.1">
    <property type="nucleotide sequence ID" value="NZ_NOKQ01000220.1"/>
</dbReference>
<organism evidence="3 4">
    <name type="scientific">Tetzosporium hominis</name>
    <dbReference type="NCBI Taxonomy" id="2020506"/>
    <lineage>
        <taxon>Bacteria</taxon>
        <taxon>Bacillati</taxon>
        <taxon>Bacillota</taxon>
        <taxon>Bacilli</taxon>
        <taxon>Bacillales</taxon>
        <taxon>Caryophanaceae</taxon>
        <taxon>Tetzosporium</taxon>
    </lineage>
</organism>
<protein>
    <recommendedName>
        <fullName evidence="5">DUF4230 domain-containing protein</fullName>
    </recommendedName>
</protein>
<comment type="caution">
    <text evidence="3">The sequence shown here is derived from an EMBL/GenBank/DDBJ whole genome shotgun (WGS) entry which is preliminary data.</text>
</comment>
<keyword evidence="2" id="KW-1133">Transmembrane helix</keyword>
<keyword evidence="2" id="KW-0812">Transmembrane</keyword>
<dbReference type="Proteomes" id="UP000217065">
    <property type="component" value="Unassembled WGS sequence"/>
</dbReference>
<reference evidence="3 4" key="1">
    <citation type="submission" date="2017-07" db="EMBL/GenBank/DDBJ databases">
        <title>Tetzosporium hominis gen.nov. sp.nov.</title>
        <authorList>
            <person name="Tetz G."/>
            <person name="Tetz V."/>
        </authorList>
    </citation>
    <scope>NUCLEOTIDE SEQUENCE [LARGE SCALE GENOMIC DNA]</scope>
    <source>
        <strain evidence="3 4">VT-49</strain>
    </source>
</reference>
<dbReference type="AlphaFoldDB" id="A0A264W274"/>
<dbReference type="Pfam" id="PF14014">
    <property type="entry name" value="DUF4230"/>
    <property type="match status" value="1"/>
</dbReference>
<evidence type="ECO:0000256" key="1">
    <source>
        <dbReference type="SAM" id="MobiDB-lite"/>
    </source>
</evidence>
<proteinExistence type="predicted"/>
<evidence type="ECO:0000313" key="4">
    <source>
        <dbReference type="Proteomes" id="UP000217065"/>
    </source>
</evidence>
<name>A0A264W274_9BACL</name>
<dbReference type="OrthoDB" id="152992at2"/>
<feature type="compositionally biased region" description="Basic and acidic residues" evidence="1">
    <location>
        <begin position="1"/>
        <end position="20"/>
    </location>
</feature>
<evidence type="ECO:0008006" key="5">
    <source>
        <dbReference type="Google" id="ProtNLM"/>
    </source>
</evidence>
<keyword evidence="4" id="KW-1185">Reference proteome</keyword>
<sequence length="238" mass="26858">MSKEKENSKGRLTRSKKDETAATYAEPTRHRSFTLPGNALKWLAFALVLVSIAFILSKTNELMNFSLGSKSFEQKAAFVERLQEKEDLVTAEAYLKSVIEKEDYKTLFSDIKIPGTSRQILIIFPGKVQAGIDFSDISENDIEINEEEKTANLKVPKPKVLGEPTLFMEQVQALSYEGLLSDKLDLSEAYDLAAEAQELMLEEAKTQGLLELAETNAEKVLQDMFQLVEYEVTIEFEE</sequence>
<evidence type="ECO:0000256" key="2">
    <source>
        <dbReference type="SAM" id="Phobius"/>
    </source>
</evidence>